<keyword evidence="1" id="KW-0472">Membrane</keyword>
<reference evidence="2 3" key="1">
    <citation type="submission" date="2012-07" db="EMBL/GenBank/DDBJ databases">
        <authorList>
            <person name="Moroni P."/>
            <person name="Richards V.P."/>
            <person name="Durkin S.A.S."/>
            <person name="Kim M."/>
            <person name="Pavinski Bitar P.D."/>
            <person name="Stanhope M.J."/>
            <person name="Town C.D."/>
            <person name="Zadoks R.N."/>
            <person name="Venter J.C."/>
        </authorList>
    </citation>
    <scope>NUCLEOTIDE SEQUENCE [LARGE SCALE GENOMIC DNA]</scope>
    <source>
        <strain evidence="2 3">MRI Z1-216</strain>
    </source>
</reference>
<keyword evidence="1" id="KW-0812">Transmembrane</keyword>
<comment type="caution">
    <text evidence="2">The sequence shown here is derived from an EMBL/GenBank/DDBJ whole genome shotgun (WGS) entry which is preliminary data.</text>
</comment>
<evidence type="ECO:0000256" key="1">
    <source>
        <dbReference type="SAM" id="Phobius"/>
    </source>
</evidence>
<organism evidence="2 3">
    <name type="scientific">Streptococcus agalactiae MRI Z1-216</name>
    <dbReference type="NCBI Taxonomy" id="1154879"/>
    <lineage>
        <taxon>Bacteria</taxon>
        <taxon>Bacillati</taxon>
        <taxon>Bacillota</taxon>
        <taxon>Bacilli</taxon>
        <taxon>Lactobacillales</taxon>
        <taxon>Streptococcaceae</taxon>
        <taxon>Streptococcus</taxon>
    </lineage>
</organism>
<dbReference type="Proteomes" id="UP000015176">
    <property type="component" value="Unassembled WGS sequence"/>
</dbReference>
<feature type="transmembrane region" description="Helical" evidence="1">
    <location>
        <begin position="49"/>
        <end position="75"/>
    </location>
</feature>
<proteinExistence type="predicted"/>
<dbReference type="EMBL" id="ALSF01000059">
    <property type="protein sequence ID" value="EPU39568.1"/>
    <property type="molecule type" value="Genomic_DNA"/>
</dbReference>
<evidence type="ECO:0000313" key="2">
    <source>
        <dbReference type="EMBL" id="EPU39568.1"/>
    </source>
</evidence>
<evidence type="ECO:0000313" key="3">
    <source>
        <dbReference type="Proteomes" id="UP000015176"/>
    </source>
</evidence>
<name>A0AAD2WWT8_STRAG</name>
<gene>
    <name evidence="2" type="ORF">SAG0164_05920</name>
</gene>
<keyword evidence="1" id="KW-1133">Transmembrane helix</keyword>
<dbReference type="AlphaFoldDB" id="A0AAD2WWT8"/>
<sequence>MDNLIRLAEIFDVSLDEHVLAKTNEVKVERIYENNPLDLRKYNKIYWFIFRNIILSLLIILAILTILEVLGIPFVSNWLI</sequence>
<accession>A0AAD2WWT8</accession>
<protein>
    <submittedName>
        <fullName evidence="2">Uncharacterized protein</fullName>
    </submittedName>
</protein>